<dbReference type="GO" id="GO:0009116">
    <property type="term" value="P:nucleoside metabolic process"/>
    <property type="evidence" value="ECO:0007669"/>
    <property type="project" value="InterPro"/>
</dbReference>
<keyword evidence="4" id="KW-1185">Reference proteome</keyword>
<name>A0A9P5BIH4_9HYPO</name>
<dbReference type="OrthoDB" id="20872at2759"/>
<dbReference type="SUPFAM" id="SSF53167">
    <property type="entry name" value="Purine and uridine phosphorylases"/>
    <property type="match status" value="1"/>
</dbReference>
<evidence type="ECO:0000313" key="3">
    <source>
        <dbReference type="EMBL" id="KAF4502014.1"/>
    </source>
</evidence>
<dbReference type="Gene3D" id="3.40.50.300">
    <property type="entry name" value="P-loop containing nucleotide triphosphate hydrolases"/>
    <property type="match status" value="1"/>
</dbReference>
<evidence type="ECO:0000313" key="4">
    <source>
        <dbReference type="Proteomes" id="UP000737391"/>
    </source>
</evidence>
<proteinExistence type="predicted"/>
<dbReference type="EMBL" id="LUFC02000100">
    <property type="protein sequence ID" value="KAF4502014.1"/>
    <property type="molecule type" value="Genomic_DNA"/>
</dbReference>
<dbReference type="PANTHER" id="PTHR10039:SF14">
    <property type="entry name" value="NACHT DOMAIN-CONTAINING PROTEIN"/>
    <property type="match status" value="1"/>
</dbReference>
<dbReference type="Proteomes" id="UP000737391">
    <property type="component" value="Unassembled WGS sequence"/>
</dbReference>
<reference evidence="3" key="1">
    <citation type="submission" date="2020-01" db="EMBL/GenBank/DDBJ databases">
        <title>Identification and distribution of gene clusters putatively required for synthesis of sphingolipid metabolism inhibitors in phylogenetically diverse species of the filamentous fungus Fusarium.</title>
        <authorList>
            <person name="Kim H.-S."/>
            <person name="Busman M."/>
            <person name="Brown D.W."/>
            <person name="Divon H."/>
            <person name="Uhlig S."/>
            <person name="Proctor R.H."/>
        </authorList>
    </citation>
    <scope>NUCLEOTIDE SEQUENCE</scope>
    <source>
        <strain evidence="3">NRRL 31653</strain>
    </source>
</reference>
<dbReference type="AlphaFoldDB" id="A0A9P5BIH4"/>
<feature type="domain" description="Nephrocystin 3-like N-terminal" evidence="2">
    <location>
        <begin position="194"/>
        <end position="364"/>
    </location>
</feature>
<dbReference type="Pfam" id="PF24883">
    <property type="entry name" value="NPHP3_N"/>
    <property type="match status" value="1"/>
</dbReference>
<sequence length="758" mass="86351">MIAVLSDAATRLPHYGHPMLEDCLYRSEFTHTSSGANCDNCDRSQLVSREMPPNTNPLVHYGRVASGNQVVKDTLTRDSLSKKINNICFEMEAAGAMDCFPCLVIRGICDYSDSHKNKGWQKCAALIAAAYAKELLMSIPPQLLQPSKRRKAQYPTAPEHISAEADECLRAMFVTDSSLDREGILDAKGDICEGTCEWILSTEEFQAWDQNLPHLLWISAPPGMGKTFMSIYLSKHFEATAKDSEAATILFFCDGKVEYRNTAVSVLRGLIHQLISHQPNLVNTIMPQWKQQSRRLFQEDSFGTLWKLFETMLAKSEFETIYCVLDALDECEANSLPLLLRKFERLSQGHLGSSTKMKLVCLSRMYPENIPEALLLFTKIKFNTMAARKEDVNRFISAQVRDLAKKKKLNREMCSRLEETFQQKSEGTFLWVSFMCQDLHKQRPLDFEASLKTIPVGLDAVYERILQNIDFEKRRIINSILYWIMVVMHPFTIPQLCEAVDMKPEGSMPREQVCIELIQSCSHLLQITILHHRDSIDPDSQAWSKSMFNQARGENDRWDYRKQMVTFLHQSAKDYLAKSQATCQSPVLGFTIPQFHEHATTTLIQYLERITNHKGPEYEMIQEITDDLPLAEYAVESWYLHFRELEDIPEVIQKGANFFGKDSKVRYQWQGDFIGHRGLTGEGRCIPLLHMAAYLGLDRLAIWCLERDGERDFTMEWGVSSLTALQVAAEQCEAHVVALYVEAGADTAAPNSDGINAI</sequence>
<protein>
    <submittedName>
        <fullName evidence="3">Vegetative incompatibility HET-E-1</fullName>
    </submittedName>
</protein>
<dbReference type="InterPro" id="IPR035994">
    <property type="entry name" value="Nucleoside_phosphorylase_sf"/>
</dbReference>
<feature type="non-terminal residue" evidence="3">
    <location>
        <position position="758"/>
    </location>
</feature>
<organism evidence="3 4">
    <name type="scientific">Fusarium agapanthi</name>
    <dbReference type="NCBI Taxonomy" id="1803897"/>
    <lineage>
        <taxon>Eukaryota</taxon>
        <taxon>Fungi</taxon>
        <taxon>Dikarya</taxon>
        <taxon>Ascomycota</taxon>
        <taxon>Pezizomycotina</taxon>
        <taxon>Sordariomycetes</taxon>
        <taxon>Hypocreomycetidae</taxon>
        <taxon>Hypocreales</taxon>
        <taxon>Nectriaceae</taxon>
        <taxon>Fusarium</taxon>
        <taxon>Fusarium fujikuroi species complex</taxon>
    </lineage>
</organism>
<dbReference type="Gene3D" id="3.40.50.1580">
    <property type="entry name" value="Nucleoside phosphorylase domain"/>
    <property type="match status" value="1"/>
</dbReference>
<comment type="caution">
    <text evidence="3">The sequence shown here is derived from an EMBL/GenBank/DDBJ whole genome shotgun (WGS) entry which is preliminary data.</text>
</comment>
<gene>
    <name evidence="3" type="ORF">FAGAP_1754</name>
</gene>
<dbReference type="InterPro" id="IPR027417">
    <property type="entry name" value="P-loop_NTPase"/>
</dbReference>
<evidence type="ECO:0000259" key="2">
    <source>
        <dbReference type="Pfam" id="PF24883"/>
    </source>
</evidence>
<dbReference type="PANTHER" id="PTHR10039">
    <property type="entry name" value="AMELOGENIN"/>
    <property type="match status" value="1"/>
</dbReference>
<dbReference type="InterPro" id="IPR056884">
    <property type="entry name" value="NPHP3-like_N"/>
</dbReference>
<dbReference type="GO" id="GO:0003824">
    <property type="term" value="F:catalytic activity"/>
    <property type="evidence" value="ECO:0007669"/>
    <property type="project" value="InterPro"/>
</dbReference>
<accession>A0A9P5BIH4</accession>
<evidence type="ECO:0000256" key="1">
    <source>
        <dbReference type="ARBA" id="ARBA00022737"/>
    </source>
</evidence>
<keyword evidence="1" id="KW-0677">Repeat</keyword>